<evidence type="ECO:0000313" key="10">
    <source>
        <dbReference type="EMBL" id="PSJ57778.1"/>
    </source>
</evidence>
<dbReference type="Proteomes" id="UP000241229">
    <property type="component" value="Unassembled WGS sequence"/>
</dbReference>
<organism evidence="10 11">
    <name type="scientific">Kumtagia ephedrae</name>
    <dbReference type="NCBI Taxonomy" id="2116701"/>
    <lineage>
        <taxon>Bacteria</taxon>
        <taxon>Pseudomonadati</taxon>
        <taxon>Pseudomonadota</taxon>
        <taxon>Alphaproteobacteria</taxon>
        <taxon>Hyphomicrobiales</taxon>
        <taxon>Phyllobacteriaceae</taxon>
        <taxon>Kumtagia</taxon>
    </lineage>
</organism>
<feature type="domain" description="Acyl-CoA dehydrogenase/oxidase C-terminal" evidence="7">
    <location>
        <begin position="227"/>
        <end position="376"/>
    </location>
</feature>
<feature type="domain" description="Acyl-CoA dehydrogenase/oxidase N-terminal" evidence="9">
    <location>
        <begin position="6"/>
        <end position="117"/>
    </location>
</feature>
<evidence type="ECO:0000256" key="2">
    <source>
        <dbReference type="ARBA" id="ARBA00009347"/>
    </source>
</evidence>
<dbReference type="InterPro" id="IPR037069">
    <property type="entry name" value="AcylCoA_DH/ox_N_sf"/>
</dbReference>
<dbReference type="InterPro" id="IPR009100">
    <property type="entry name" value="AcylCoA_DH/oxidase_NM_dom_sf"/>
</dbReference>
<dbReference type="Gene3D" id="1.10.540.10">
    <property type="entry name" value="Acyl-CoA dehydrogenase/oxidase, N-terminal domain"/>
    <property type="match status" value="1"/>
</dbReference>
<dbReference type="Gene3D" id="1.20.140.10">
    <property type="entry name" value="Butyryl-CoA Dehydrogenase, subunit A, domain 3"/>
    <property type="match status" value="1"/>
</dbReference>
<evidence type="ECO:0000256" key="6">
    <source>
        <dbReference type="RuleBase" id="RU362125"/>
    </source>
</evidence>
<keyword evidence="5 6" id="KW-0560">Oxidoreductase</keyword>
<comment type="cofactor">
    <cofactor evidence="1 6">
        <name>FAD</name>
        <dbReference type="ChEBI" id="CHEBI:57692"/>
    </cofactor>
</comment>
<evidence type="ECO:0000256" key="4">
    <source>
        <dbReference type="ARBA" id="ARBA00022827"/>
    </source>
</evidence>
<evidence type="ECO:0000259" key="9">
    <source>
        <dbReference type="Pfam" id="PF02771"/>
    </source>
</evidence>
<evidence type="ECO:0000259" key="8">
    <source>
        <dbReference type="Pfam" id="PF02770"/>
    </source>
</evidence>
<dbReference type="Pfam" id="PF00441">
    <property type="entry name" value="Acyl-CoA_dh_1"/>
    <property type="match status" value="1"/>
</dbReference>
<name>A0A2P7S5M9_9HYPH</name>
<sequence>MDFALTDEQRILQQSLAAFARAELAPHYTRWDRNREFPAKIWPRLGQMGVFGLRVPEELGGNGLSYLEAGLAIEQVAKGDFNVCYGILNACFAGDIIGRFASPDIRDAWLAPLAAGQKILSVCLTEPHCGSDAAAIRTRAVRDGDHFVVNGEKSAITLLMAADAAILFARTAPEKKAAGVSAFLLPLDSPGLSKSRYEDMGGRGIVRGSLFLDDVRIPAANMIGPENAGFTQVMQTFDYTRALIGLMCLGAAEQTLEETVDYVKGRQAFGQPISKNQGVSFPLAEAKAKLEMLRWLCYRTLWLRDQGLPHTAEAAMCKAEGPALCADVIRDCLVLHGHYGYTQDFPVEQRYRDVLGQMIADGTPQIMKMIIARHMLGREFA</sequence>
<dbReference type="FunFam" id="1.20.140.10:FF:000001">
    <property type="entry name" value="Acyl-CoA dehydrogenase"/>
    <property type="match status" value="1"/>
</dbReference>
<evidence type="ECO:0000256" key="3">
    <source>
        <dbReference type="ARBA" id="ARBA00022630"/>
    </source>
</evidence>
<dbReference type="OrthoDB" id="9769473at2"/>
<gene>
    <name evidence="10" type="ORF">C7I84_17315</name>
</gene>
<keyword evidence="4 6" id="KW-0274">FAD</keyword>
<dbReference type="PANTHER" id="PTHR43884">
    <property type="entry name" value="ACYL-COA DEHYDROGENASE"/>
    <property type="match status" value="1"/>
</dbReference>
<dbReference type="GO" id="GO:0050660">
    <property type="term" value="F:flavin adenine dinucleotide binding"/>
    <property type="evidence" value="ECO:0007669"/>
    <property type="project" value="InterPro"/>
</dbReference>
<dbReference type="GO" id="GO:0003995">
    <property type="term" value="F:acyl-CoA dehydrogenase activity"/>
    <property type="evidence" value="ECO:0007669"/>
    <property type="project" value="TreeGrafter"/>
</dbReference>
<evidence type="ECO:0000256" key="1">
    <source>
        <dbReference type="ARBA" id="ARBA00001974"/>
    </source>
</evidence>
<dbReference type="SUPFAM" id="SSF47203">
    <property type="entry name" value="Acyl-CoA dehydrogenase C-terminal domain-like"/>
    <property type="match status" value="1"/>
</dbReference>
<dbReference type="InterPro" id="IPR046373">
    <property type="entry name" value="Acyl-CoA_Oxase/DH_mid-dom_sf"/>
</dbReference>
<dbReference type="InterPro" id="IPR009075">
    <property type="entry name" value="AcylCo_DH/oxidase_C"/>
</dbReference>
<feature type="domain" description="Acyl-CoA oxidase/dehydrogenase middle" evidence="8">
    <location>
        <begin position="122"/>
        <end position="215"/>
    </location>
</feature>
<accession>A0A2P7S5M9</accession>
<dbReference type="InterPro" id="IPR036250">
    <property type="entry name" value="AcylCo_DH-like_C"/>
</dbReference>
<comment type="caution">
    <text evidence="10">The sequence shown here is derived from an EMBL/GenBank/DDBJ whole genome shotgun (WGS) entry which is preliminary data.</text>
</comment>
<dbReference type="RefSeq" id="WP_106773457.1">
    <property type="nucleotide sequence ID" value="NZ_PXYK01000016.1"/>
</dbReference>
<protein>
    <submittedName>
        <fullName evidence="10">Cyclohexanecarboxyl-CoA dehydrogenase</fullName>
    </submittedName>
</protein>
<dbReference type="SUPFAM" id="SSF56645">
    <property type="entry name" value="Acyl-CoA dehydrogenase NM domain-like"/>
    <property type="match status" value="1"/>
</dbReference>
<dbReference type="InterPro" id="IPR013786">
    <property type="entry name" value="AcylCoA_DH/ox_N"/>
</dbReference>
<comment type="similarity">
    <text evidence="2 6">Belongs to the acyl-CoA dehydrogenase family.</text>
</comment>
<proteinExistence type="inferred from homology"/>
<evidence type="ECO:0000313" key="11">
    <source>
        <dbReference type="Proteomes" id="UP000241229"/>
    </source>
</evidence>
<dbReference type="InterPro" id="IPR006091">
    <property type="entry name" value="Acyl-CoA_Oxase/DH_mid-dom"/>
</dbReference>
<dbReference type="Pfam" id="PF02770">
    <property type="entry name" value="Acyl-CoA_dh_M"/>
    <property type="match status" value="1"/>
</dbReference>
<dbReference type="Pfam" id="PF02771">
    <property type="entry name" value="Acyl-CoA_dh_N"/>
    <property type="match status" value="1"/>
</dbReference>
<keyword evidence="11" id="KW-1185">Reference proteome</keyword>
<keyword evidence="3 6" id="KW-0285">Flavoprotein</keyword>
<dbReference type="AlphaFoldDB" id="A0A2P7S5M9"/>
<reference evidence="10 11" key="1">
    <citation type="submission" date="2018-03" db="EMBL/GenBank/DDBJ databases">
        <title>The draft genome of Mesorhizobium sp. 6GN-30.</title>
        <authorList>
            <person name="Liu L."/>
            <person name="Li L."/>
            <person name="Wang T."/>
            <person name="Zhang X."/>
            <person name="Liang L."/>
        </authorList>
    </citation>
    <scope>NUCLEOTIDE SEQUENCE [LARGE SCALE GENOMIC DNA]</scope>
    <source>
        <strain evidence="10 11">6GN30</strain>
    </source>
</reference>
<dbReference type="EMBL" id="PXYK01000016">
    <property type="protein sequence ID" value="PSJ57778.1"/>
    <property type="molecule type" value="Genomic_DNA"/>
</dbReference>
<dbReference type="Gene3D" id="2.40.110.10">
    <property type="entry name" value="Butyryl-CoA Dehydrogenase, subunit A, domain 2"/>
    <property type="match status" value="1"/>
</dbReference>
<evidence type="ECO:0000259" key="7">
    <source>
        <dbReference type="Pfam" id="PF00441"/>
    </source>
</evidence>
<dbReference type="PANTHER" id="PTHR43884:SF37">
    <property type="entry name" value="ACYL-COA DEHYDROGENASE"/>
    <property type="match status" value="1"/>
</dbReference>
<evidence type="ECO:0000256" key="5">
    <source>
        <dbReference type="ARBA" id="ARBA00023002"/>
    </source>
</evidence>
<dbReference type="PIRSF" id="PIRSF016578">
    <property type="entry name" value="HsaA"/>
    <property type="match status" value="1"/>
</dbReference>